<feature type="compositionally biased region" description="Low complexity" evidence="1">
    <location>
        <begin position="237"/>
        <end position="249"/>
    </location>
</feature>
<keyword evidence="3" id="KW-1185">Reference proteome</keyword>
<dbReference type="HOGENOM" id="CLU_909214_0_0_1"/>
<protein>
    <submittedName>
        <fullName evidence="2">Uncharacterized protein</fullName>
    </submittedName>
</protein>
<dbReference type="KEGG" id="ela:UCREL1_2847"/>
<organism evidence="2 3">
    <name type="scientific">Eutypa lata (strain UCR-EL1)</name>
    <name type="common">Grapevine dieback disease fungus</name>
    <name type="synonym">Eutypa armeniacae</name>
    <dbReference type="NCBI Taxonomy" id="1287681"/>
    <lineage>
        <taxon>Eukaryota</taxon>
        <taxon>Fungi</taxon>
        <taxon>Dikarya</taxon>
        <taxon>Ascomycota</taxon>
        <taxon>Pezizomycotina</taxon>
        <taxon>Sordariomycetes</taxon>
        <taxon>Xylariomycetidae</taxon>
        <taxon>Xylariales</taxon>
        <taxon>Diatrypaceae</taxon>
        <taxon>Eutypa</taxon>
    </lineage>
</organism>
<dbReference type="AlphaFoldDB" id="M7T0U4"/>
<proteinExistence type="predicted"/>
<evidence type="ECO:0000256" key="1">
    <source>
        <dbReference type="SAM" id="MobiDB-lite"/>
    </source>
</evidence>
<name>M7T0U4_EUTLA</name>
<dbReference type="EMBL" id="KB705950">
    <property type="protein sequence ID" value="EMR70122.1"/>
    <property type="molecule type" value="Genomic_DNA"/>
</dbReference>
<accession>M7T0U4</accession>
<dbReference type="Proteomes" id="UP000012174">
    <property type="component" value="Unassembled WGS sequence"/>
</dbReference>
<evidence type="ECO:0000313" key="2">
    <source>
        <dbReference type="EMBL" id="EMR70122.1"/>
    </source>
</evidence>
<sequence>MPNDLYQALMPPGTSATVAERDDRGRLHRFITEFERLEIEYLESPNQRIDILHEMYKAPFPMTVDDAFLILFAVGWRQDHFDSFQRQLYALNSLGDMFAEYGGDYAEYAKDNIDEVMELRWQVGLARAAAATPLYHPACMGYYDIRMAALPTAVLTVVYDLRVRDAKDSAWKSRIELATWGLSAALEQERELSHKKDEDLAIALKSLAEADRNSSETLRESSAPGIATLTTTATDAATQTSMSSFSSSAAEREDETSSPVDKATDVWFLVADDAADAANPERARRHQSYDAARGAVLVAKKQLACK</sequence>
<evidence type="ECO:0000313" key="3">
    <source>
        <dbReference type="Proteomes" id="UP000012174"/>
    </source>
</evidence>
<reference evidence="3" key="1">
    <citation type="journal article" date="2013" name="Genome Announc.">
        <title>Draft genome sequence of the grapevine dieback fungus Eutypa lata UCR-EL1.</title>
        <authorList>
            <person name="Blanco-Ulate B."/>
            <person name="Rolshausen P.E."/>
            <person name="Cantu D."/>
        </authorList>
    </citation>
    <scope>NUCLEOTIDE SEQUENCE [LARGE SCALE GENOMIC DNA]</scope>
    <source>
        <strain evidence="3">UCR-EL1</strain>
    </source>
</reference>
<gene>
    <name evidence="2" type="ORF">UCREL1_2847</name>
</gene>
<feature type="region of interest" description="Disordered" evidence="1">
    <location>
        <begin position="237"/>
        <end position="260"/>
    </location>
</feature>